<sequence length="738" mass="81378">MKWLRTTLIGLLALFCLLVTADYLYDRTSLVNDLIADATHDLPMELSIGKVNHRFTQLGQLQLSDIKWHDQFGNSAELKQLQLKLNWQALLVQVIDIEYVKLTGLTINGHQQGVEALQSALAKTAEPAPENSDTQGAADNDFSAYIPTRLEVSEISLQQVDLEFSQAQQTYKVAGLDFSTQDLRLQALQAVSPMKLAGDFTMAVQRLSVNAPEQAQTAAINQLDVHFVLQPNLQITDFVLATKSASVESNDLFAEMNRLDIVGQFSFSDTADTLTAQALVESAAELEINLNSAEVYFPQQAQNQHYKMESFSFASRLAEQNVDIENLAFDTFGGQVSLAGSSNVQLPLDIRLNHLDVAGMDIGYHLAKPQASDESVQPADDGDSSQQDAPKPTDNQKIEQIANLYLESIELEHINIRLFEQENWLEAEEFNLKLKDTDVIKQHQLVDTVSLNAGAHLLTSLKRLKYISSEFSQINLNVTQTEDALLLADTGLTHKDGRVRIEGKVIDGRRVGESQAQALLQTDIYKFDLPALEPFLQSVPFKPTGVLDANLDLQLQLEPNNKWTMSKGDFNLKTGTFGIDGIALDKLINGFKASQETSLLDVGSFLVAGPVGMMAMQFAELSAGAAQFKGSSNIEFIQAKASVENNLIEVESAKVKTTDNRLGFVGNINLNEQAFEKFRFAILNEQDCPKVQQTLDGKFTEVKKVLFSTTSGAVTSPLSNVWRKAKDVAAGGCKSFYQ</sequence>
<gene>
    <name evidence="2" type="ORF">DS2_05355</name>
</gene>
<dbReference type="Proteomes" id="UP000019276">
    <property type="component" value="Unassembled WGS sequence"/>
</dbReference>
<comment type="caution">
    <text evidence="2">The sequence shown here is derived from an EMBL/GenBank/DDBJ whole genome shotgun (WGS) entry which is preliminary data.</text>
</comment>
<evidence type="ECO:0000256" key="1">
    <source>
        <dbReference type="SAM" id="MobiDB-lite"/>
    </source>
</evidence>
<name>W7QTU2_9ALTE</name>
<accession>W7QTU2</accession>
<proteinExistence type="predicted"/>
<organism evidence="2 3">
    <name type="scientific">Catenovulum agarivorans DS-2</name>
    <dbReference type="NCBI Taxonomy" id="1328313"/>
    <lineage>
        <taxon>Bacteria</taxon>
        <taxon>Pseudomonadati</taxon>
        <taxon>Pseudomonadota</taxon>
        <taxon>Gammaproteobacteria</taxon>
        <taxon>Alteromonadales</taxon>
        <taxon>Alteromonadaceae</taxon>
        <taxon>Catenovulum</taxon>
    </lineage>
</organism>
<keyword evidence="3" id="KW-1185">Reference proteome</keyword>
<reference evidence="2 3" key="1">
    <citation type="journal article" date="2014" name="Genome Announc.">
        <title>Draft Genome Sequence of the Agar-Degrading Bacterium Catenovulum sp. Strain DS-2, Isolated from Intestines of Haliotis diversicolor.</title>
        <authorList>
            <person name="Shan D."/>
            <person name="Li X."/>
            <person name="Gu Z."/>
            <person name="Wei G."/>
            <person name="Gao Z."/>
            <person name="Shao Z."/>
        </authorList>
    </citation>
    <scope>NUCLEOTIDE SEQUENCE [LARGE SCALE GENOMIC DNA]</scope>
    <source>
        <strain evidence="2 3">DS-2</strain>
    </source>
</reference>
<evidence type="ECO:0000313" key="2">
    <source>
        <dbReference type="EMBL" id="EWH11258.1"/>
    </source>
</evidence>
<dbReference type="RefSeq" id="WP_035013621.1">
    <property type="nucleotide sequence ID" value="NZ_ARZY01000006.1"/>
</dbReference>
<protein>
    <recommendedName>
        <fullName evidence="4">AsmA family protein</fullName>
    </recommendedName>
</protein>
<dbReference type="eggNOG" id="COG2982">
    <property type="taxonomic scope" value="Bacteria"/>
</dbReference>
<dbReference type="EMBL" id="ARZY01000006">
    <property type="protein sequence ID" value="EWH11258.1"/>
    <property type="molecule type" value="Genomic_DNA"/>
</dbReference>
<dbReference type="AlphaFoldDB" id="W7QTU2"/>
<feature type="region of interest" description="Disordered" evidence="1">
    <location>
        <begin position="369"/>
        <end position="395"/>
    </location>
</feature>
<dbReference type="OrthoDB" id="6073575at2"/>
<dbReference type="STRING" id="1328313.DS2_05355"/>
<evidence type="ECO:0000313" key="3">
    <source>
        <dbReference type="Proteomes" id="UP000019276"/>
    </source>
</evidence>
<evidence type="ECO:0008006" key="4">
    <source>
        <dbReference type="Google" id="ProtNLM"/>
    </source>
</evidence>